<reference evidence="5 6" key="1">
    <citation type="submission" date="2016-10" db="EMBL/GenBank/DDBJ databases">
        <authorList>
            <person name="de Groot N.N."/>
        </authorList>
    </citation>
    <scope>NUCLEOTIDE SEQUENCE [LARGE SCALE GENOMIC DNA]</scope>
    <source>
        <strain evidence="5 6">CGMCC 1.10449</strain>
    </source>
</reference>
<sequence>MKRKMKTLTFTILSNDANKVVTRFQLPRKIVYIVSFIAIIPIILSFYFFNETNQKQQMNNHLAADLTIQTNKVDGLQTKVDSMEQKTAKVQAKMKELKLLESQMRESMTELPVSLGPSGGIDIQIPENEMKQSEFVKHYKKTIDEMEQTNKELKHTPTIWPSSSHSISSEFGPRSDPFNRSSSLHTGIDIRGSTGTPVYAGADGTVTLAKYYGGYGNTIKVRHSDKFVTLYSHLSEIKVKQGDNLKKGDNIGSIGSTGRSTGPHLHYEILENGKPVDPYPYMTIFNK</sequence>
<feature type="transmembrane region" description="Helical" evidence="3">
    <location>
        <begin position="29"/>
        <end position="49"/>
    </location>
</feature>
<dbReference type="Proteomes" id="UP000199444">
    <property type="component" value="Unassembled WGS sequence"/>
</dbReference>
<dbReference type="FunFam" id="2.70.70.10:FF:000006">
    <property type="entry name" value="M23 family peptidase"/>
    <property type="match status" value="1"/>
</dbReference>
<feature type="coiled-coil region" evidence="1">
    <location>
        <begin position="66"/>
        <end position="110"/>
    </location>
</feature>
<dbReference type="GO" id="GO:0004222">
    <property type="term" value="F:metalloendopeptidase activity"/>
    <property type="evidence" value="ECO:0007669"/>
    <property type="project" value="TreeGrafter"/>
</dbReference>
<dbReference type="CDD" id="cd12797">
    <property type="entry name" value="M23_peptidase"/>
    <property type="match status" value="1"/>
</dbReference>
<dbReference type="STRING" id="553311.SAMN05216231_0282"/>
<feature type="compositionally biased region" description="Low complexity" evidence="2">
    <location>
        <begin position="156"/>
        <end position="169"/>
    </location>
</feature>
<evidence type="ECO:0000259" key="4">
    <source>
        <dbReference type="Pfam" id="PF01551"/>
    </source>
</evidence>
<evidence type="ECO:0000313" key="6">
    <source>
        <dbReference type="Proteomes" id="UP000199444"/>
    </source>
</evidence>
<dbReference type="AlphaFoldDB" id="A0A1H0XXF9"/>
<evidence type="ECO:0000256" key="3">
    <source>
        <dbReference type="SAM" id="Phobius"/>
    </source>
</evidence>
<keyword evidence="3" id="KW-0472">Membrane</keyword>
<dbReference type="PANTHER" id="PTHR21666:SF270">
    <property type="entry name" value="MUREIN HYDROLASE ACTIVATOR ENVC"/>
    <property type="match status" value="1"/>
</dbReference>
<dbReference type="InterPro" id="IPR016047">
    <property type="entry name" value="M23ase_b-sheet_dom"/>
</dbReference>
<keyword evidence="3" id="KW-0812">Transmembrane</keyword>
<dbReference type="Pfam" id="PF01551">
    <property type="entry name" value="Peptidase_M23"/>
    <property type="match status" value="1"/>
</dbReference>
<organism evidence="5 6">
    <name type="scientific">Virgibacillus salinus</name>
    <dbReference type="NCBI Taxonomy" id="553311"/>
    <lineage>
        <taxon>Bacteria</taxon>
        <taxon>Bacillati</taxon>
        <taxon>Bacillota</taxon>
        <taxon>Bacilli</taxon>
        <taxon>Bacillales</taxon>
        <taxon>Bacillaceae</taxon>
        <taxon>Virgibacillus</taxon>
    </lineage>
</organism>
<proteinExistence type="predicted"/>
<dbReference type="Gene3D" id="2.70.70.10">
    <property type="entry name" value="Glucose Permease (Domain IIA)"/>
    <property type="match status" value="1"/>
</dbReference>
<dbReference type="EMBL" id="FNKD01000001">
    <property type="protein sequence ID" value="SDQ07577.1"/>
    <property type="molecule type" value="Genomic_DNA"/>
</dbReference>
<keyword evidence="3" id="KW-1133">Transmembrane helix</keyword>
<evidence type="ECO:0000256" key="2">
    <source>
        <dbReference type="SAM" id="MobiDB-lite"/>
    </source>
</evidence>
<evidence type="ECO:0000313" key="5">
    <source>
        <dbReference type="EMBL" id="SDQ07577.1"/>
    </source>
</evidence>
<feature type="region of interest" description="Disordered" evidence="2">
    <location>
        <begin position="154"/>
        <end position="175"/>
    </location>
</feature>
<gene>
    <name evidence="5" type="ORF">SAMN05216231_0282</name>
</gene>
<evidence type="ECO:0000256" key="1">
    <source>
        <dbReference type="SAM" id="Coils"/>
    </source>
</evidence>
<accession>A0A1H0XXF9</accession>
<protein>
    <submittedName>
        <fullName evidence="5">Murein DD-endopeptidase MepM and murein hydrolase activator NlpD, contain LysM domain</fullName>
    </submittedName>
</protein>
<dbReference type="PANTHER" id="PTHR21666">
    <property type="entry name" value="PEPTIDASE-RELATED"/>
    <property type="match status" value="1"/>
</dbReference>
<name>A0A1H0XXF9_9BACI</name>
<keyword evidence="6" id="KW-1185">Reference proteome</keyword>
<dbReference type="RefSeq" id="WP_092491173.1">
    <property type="nucleotide sequence ID" value="NZ_FNKD01000001.1"/>
</dbReference>
<keyword evidence="1" id="KW-0175">Coiled coil</keyword>
<feature type="domain" description="M23ase beta-sheet core" evidence="4">
    <location>
        <begin position="184"/>
        <end position="278"/>
    </location>
</feature>
<dbReference type="InterPro" id="IPR050570">
    <property type="entry name" value="Cell_wall_metabolism_enzyme"/>
</dbReference>
<keyword evidence="5" id="KW-0378">Hydrolase</keyword>
<dbReference type="InterPro" id="IPR011055">
    <property type="entry name" value="Dup_hybrid_motif"/>
</dbReference>
<dbReference type="SUPFAM" id="SSF51261">
    <property type="entry name" value="Duplicated hybrid motif"/>
    <property type="match status" value="1"/>
</dbReference>